<dbReference type="Proteomes" id="UP000005877">
    <property type="component" value="Chromosome"/>
</dbReference>
<dbReference type="PATRIC" id="fig|1110509.7.peg.1153"/>
<dbReference type="GeneID" id="12510203"/>
<sequence length="344" mass="38746">MKISRYMARIALCLLLAIPALGAPVELEDDLGRTVIIDQPCQKVVFLVENALNTYYSIADPETVLAIGDNIWKRELKEDFFRAVDPKFDDKVRIGFDSGLVSLETLAAEGPDLVVLWATSPEDENLKAITETLGIPVYAVFITSIEDMYKQVREMGTISGRADRAAEVEAIMKSYVEEVTSATEGISDEDRPKVYWMWSDVLGTAGRESGFDDLIYQAGGINVMNFWENDASRMEHPTVPLETLISLNPDVIYMWYNEKLDPEDVISGTEFAGWKDINAVKNGRVYEIENPFLFDAFSPRMPMALMHLARNIQPELFADMSIDERLDGFFGEMYSVHYPGYAAL</sequence>
<dbReference type="STRING" id="1110509.Mhar_1034"/>
<name>G7WM28_METH6</name>
<dbReference type="Pfam" id="PF01497">
    <property type="entry name" value="Peripla_BP_2"/>
    <property type="match status" value="1"/>
</dbReference>
<dbReference type="PANTHER" id="PTHR30535">
    <property type="entry name" value="VITAMIN B12-BINDING PROTEIN"/>
    <property type="match status" value="1"/>
</dbReference>
<dbReference type="InterPro" id="IPR050902">
    <property type="entry name" value="ABC_Transporter_SBP"/>
</dbReference>
<dbReference type="Gene3D" id="3.40.50.1980">
    <property type="entry name" value="Nitrogenase molybdenum iron protein domain"/>
    <property type="match status" value="2"/>
</dbReference>
<dbReference type="KEGG" id="mhi:Mhar_1034"/>
<organism evidence="2 3">
    <name type="scientific">Methanothrix harundinacea (strain 6Ac)</name>
    <name type="common">Methanosaeta harundinacea</name>
    <dbReference type="NCBI Taxonomy" id="1110509"/>
    <lineage>
        <taxon>Archaea</taxon>
        <taxon>Methanobacteriati</taxon>
        <taxon>Methanobacteriota</taxon>
        <taxon>Stenosarchaea group</taxon>
        <taxon>Methanomicrobia</taxon>
        <taxon>Methanotrichales</taxon>
        <taxon>Methanotrichaceae</taxon>
        <taxon>Methanothrix</taxon>
    </lineage>
</organism>
<keyword evidence="3" id="KW-1185">Reference proteome</keyword>
<dbReference type="PROSITE" id="PS50983">
    <property type="entry name" value="FE_B12_PBP"/>
    <property type="match status" value="1"/>
</dbReference>
<evidence type="ECO:0000259" key="1">
    <source>
        <dbReference type="PROSITE" id="PS50983"/>
    </source>
</evidence>
<dbReference type="AlphaFoldDB" id="G7WM28"/>
<gene>
    <name evidence="2" type="ordered locus">Mhar_1034</name>
</gene>
<evidence type="ECO:0000313" key="3">
    <source>
        <dbReference type="Proteomes" id="UP000005877"/>
    </source>
</evidence>
<feature type="domain" description="Fe/B12 periplasmic-binding" evidence="1">
    <location>
        <begin position="43"/>
        <end position="320"/>
    </location>
</feature>
<dbReference type="EMBL" id="CP003117">
    <property type="protein sequence ID" value="AET64403.1"/>
    <property type="molecule type" value="Genomic_DNA"/>
</dbReference>
<reference evidence="2 3" key="1">
    <citation type="journal article" date="2012" name="PLoS ONE">
        <title>The genome characteristics and predicted function of methyl-group oxidation pathway in the obligate aceticlastic methanogens, Methanosaeta spp.</title>
        <authorList>
            <person name="Zhu J."/>
            <person name="Zheng H."/>
            <person name="Ai G."/>
            <person name="Zhang G."/>
            <person name="Liu D."/>
            <person name="Liu X."/>
            <person name="Dong X."/>
        </authorList>
    </citation>
    <scope>NUCLEOTIDE SEQUENCE [LARGE SCALE GENOMIC DNA]</scope>
    <source>
        <strain evidence="2 3">6Ac</strain>
    </source>
</reference>
<dbReference type="PANTHER" id="PTHR30535:SF34">
    <property type="entry name" value="MOLYBDATE-BINDING PROTEIN MOLA"/>
    <property type="match status" value="1"/>
</dbReference>
<dbReference type="SUPFAM" id="SSF53807">
    <property type="entry name" value="Helical backbone' metal receptor"/>
    <property type="match status" value="1"/>
</dbReference>
<proteinExistence type="predicted"/>
<dbReference type="InterPro" id="IPR002491">
    <property type="entry name" value="ABC_transptr_periplasmic_BD"/>
</dbReference>
<evidence type="ECO:0000313" key="2">
    <source>
        <dbReference type="EMBL" id="AET64403.1"/>
    </source>
</evidence>
<accession>G7WM28</accession>
<protein>
    <submittedName>
        <fullName evidence="2">Iron(III) ABC transporter, solute-binding protein HemV2</fullName>
    </submittedName>
</protein>
<dbReference type="RefSeq" id="WP_014586588.1">
    <property type="nucleotide sequence ID" value="NC_017527.1"/>
</dbReference>
<dbReference type="HOGENOM" id="CLU_038034_2_3_2"/>